<comment type="caution">
    <text evidence="1">The sequence shown here is derived from an EMBL/GenBank/DDBJ whole genome shotgun (WGS) entry which is preliminary data.</text>
</comment>
<sequence length="177" mass="19139">MGNCFYSQTTQMPTAKVVVHDGRMEEFSYPVKVSHLLQLYPTCFICDSDEMAFDHVVTAVHHDHELKLGQLYFALPLNRLKRHLPPTDMAALAVIASSALARGASNKCGSRRQRNPLLPCEGNAKPSGKVMADTLDVSAAAAVAVDNRVARKGMNIKGGVRGRGKFTATLSSIAEQG</sequence>
<evidence type="ECO:0000313" key="1">
    <source>
        <dbReference type="EMBL" id="KAK7346471.1"/>
    </source>
</evidence>
<reference evidence="1 2" key="1">
    <citation type="submission" date="2024-01" db="EMBL/GenBank/DDBJ databases">
        <title>The genomes of 5 underutilized Papilionoideae crops provide insights into root nodulation and disease resistanc.</title>
        <authorList>
            <person name="Jiang F."/>
        </authorList>
    </citation>
    <scope>NUCLEOTIDE SEQUENCE [LARGE SCALE GENOMIC DNA]</scope>
    <source>
        <strain evidence="1">JINMINGXINNONG_FW02</strain>
        <tissue evidence="1">Leaves</tissue>
    </source>
</reference>
<proteinExistence type="predicted"/>
<organism evidence="1 2">
    <name type="scientific">Phaseolus coccineus</name>
    <name type="common">Scarlet runner bean</name>
    <name type="synonym">Phaseolus multiflorus</name>
    <dbReference type="NCBI Taxonomy" id="3886"/>
    <lineage>
        <taxon>Eukaryota</taxon>
        <taxon>Viridiplantae</taxon>
        <taxon>Streptophyta</taxon>
        <taxon>Embryophyta</taxon>
        <taxon>Tracheophyta</taxon>
        <taxon>Spermatophyta</taxon>
        <taxon>Magnoliopsida</taxon>
        <taxon>eudicotyledons</taxon>
        <taxon>Gunneridae</taxon>
        <taxon>Pentapetalae</taxon>
        <taxon>rosids</taxon>
        <taxon>fabids</taxon>
        <taxon>Fabales</taxon>
        <taxon>Fabaceae</taxon>
        <taxon>Papilionoideae</taxon>
        <taxon>50 kb inversion clade</taxon>
        <taxon>NPAAA clade</taxon>
        <taxon>indigoferoid/millettioid clade</taxon>
        <taxon>Phaseoleae</taxon>
        <taxon>Phaseolus</taxon>
    </lineage>
</organism>
<accession>A0AAN9M269</accession>
<gene>
    <name evidence="1" type="ORF">VNO80_20991</name>
</gene>
<dbReference type="AlphaFoldDB" id="A0AAN9M269"/>
<dbReference type="InterPro" id="IPR025322">
    <property type="entry name" value="PADRE_dom"/>
</dbReference>
<protein>
    <submittedName>
        <fullName evidence="1">Uncharacterized protein</fullName>
    </submittedName>
</protein>
<dbReference type="Proteomes" id="UP001374584">
    <property type="component" value="Unassembled WGS sequence"/>
</dbReference>
<evidence type="ECO:0000313" key="2">
    <source>
        <dbReference type="Proteomes" id="UP001374584"/>
    </source>
</evidence>
<name>A0AAN9M269_PHACN</name>
<keyword evidence="2" id="KW-1185">Reference proteome</keyword>
<dbReference type="Pfam" id="PF14009">
    <property type="entry name" value="PADRE"/>
    <property type="match status" value="1"/>
</dbReference>
<dbReference type="PANTHER" id="PTHR33052">
    <property type="entry name" value="DUF4228 DOMAIN PROTEIN-RELATED"/>
    <property type="match status" value="1"/>
</dbReference>
<dbReference type="EMBL" id="JAYMYR010000008">
    <property type="protein sequence ID" value="KAK7346471.1"/>
    <property type="molecule type" value="Genomic_DNA"/>
</dbReference>